<keyword evidence="8" id="KW-1185">Reference proteome</keyword>
<reference evidence="9" key="1">
    <citation type="submission" date="2025-08" db="UniProtKB">
        <authorList>
            <consortium name="RefSeq"/>
        </authorList>
    </citation>
    <scope>IDENTIFICATION</scope>
    <source>
        <tissue evidence="9">Testes</tissue>
    </source>
</reference>
<evidence type="ECO:0000259" key="7">
    <source>
        <dbReference type="Pfam" id="PF00884"/>
    </source>
</evidence>
<dbReference type="GeneID" id="102809734"/>
<evidence type="ECO:0000313" key="8">
    <source>
        <dbReference type="Proteomes" id="UP000694865"/>
    </source>
</evidence>
<comment type="cofactor">
    <cofactor evidence="1">
        <name>Ca(2+)</name>
        <dbReference type="ChEBI" id="CHEBI:29108"/>
    </cofactor>
</comment>
<evidence type="ECO:0000313" key="9">
    <source>
        <dbReference type="RefSeq" id="XP_006823151.1"/>
    </source>
</evidence>
<evidence type="ECO:0000256" key="1">
    <source>
        <dbReference type="ARBA" id="ARBA00001913"/>
    </source>
</evidence>
<evidence type="ECO:0000256" key="5">
    <source>
        <dbReference type="ARBA" id="ARBA00022837"/>
    </source>
</evidence>
<dbReference type="InterPro" id="IPR024607">
    <property type="entry name" value="Sulfatase_CS"/>
</dbReference>
<comment type="similarity">
    <text evidence="2">Belongs to the sulfatase family.</text>
</comment>
<dbReference type="Pfam" id="PF00884">
    <property type="entry name" value="Sulfatase"/>
    <property type="match status" value="1"/>
</dbReference>
<dbReference type="Gene3D" id="3.40.720.10">
    <property type="entry name" value="Alkaline Phosphatase, subunit A"/>
    <property type="match status" value="1"/>
</dbReference>
<dbReference type="InterPro" id="IPR047115">
    <property type="entry name" value="ARSB"/>
</dbReference>
<feature type="domain" description="Sulfatase N-terminal" evidence="7">
    <location>
        <begin position="1"/>
        <end position="305"/>
    </location>
</feature>
<dbReference type="InterPro" id="IPR000917">
    <property type="entry name" value="Sulfatase_N"/>
</dbReference>
<keyword evidence="4" id="KW-0378">Hydrolase</keyword>
<evidence type="ECO:0000256" key="4">
    <source>
        <dbReference type="ARBA" id="ARBA00022801"/>
    </source>
</evidence>
<evidence type="ECO:0000256" key="3">
    <source>
        <dbReference type="ARBA" id="ARBA00022723"/>
    </source>
</evidence>
<keyword evidence="3" id="KW-0479">Metal-binding</keyword>
<gene>
    <name evidence="9" type="primary">LOC102809734</name>
</gene>
<dbReference type="PROSITE" id="PS00523">
    <property type="entry name" value="SULFATASE_1"/>
    <property type="match status" value="1"/>
</dbReference>
<keyword evidence="6" id="KW-0325">Glycoprotein</keyword>
<protein>
    <submittedName>
        <fullName evidence="9">Arylsulfatase B-like</fullName>
    </submittedName>
</protein>
<dbReference type="Gene3D" id="3.30.1120.10">
    <property type="match status" value="1"/>
</dbReference>
<dbReference type="PANTHER" id="PTHR10342">
    <property type="entry name" value="ARYLSULFATASE"/>
    <property type="match status" value="1"/>
</dbReference>
<dbReference type="PANTHER" id="PTHR10342:SF274">
    <property type="entry name" value="ARYLSULFATASE B"/>
    <property type="match status" value="1"/>
</dbReference>
<organism evidence="8 9">
    <name type="scientific">Saccoglossus kowalevskii</name>
    <name type="common">Acorn worm</name>
    <dbReference type="NCBI Taxonomy" id="10224"/>
    <lineage>
        <taxon>Eukaryota</taxon>
        <taxon>Metazoa</taxon>
        <taxon>Hemichordata</taxon>
        <taxon>Enteropneusta</taxon>
        <taxon>Harrimaniidae</taxon>
        <taxon>Saccoglossus</taxon>
    </lineage>
</organism>
<keyword evidence="5" id="KW-0106">Calcium</keyword>
<evidence type="ECO:0000256" key="2">
    <source>
        <dbReference type="ARBA" id="ARBA00008779"/>
    </source>
</evidence>
<dbReference type="CDD" id="cd16029">
    <property type="entry name" value="4-S"/>
    <property type="match status" value="1"/>
</dbReference>
<dbReference type="SUPFAM" id="SSF53649">
    <property type="entry name" value="Alkaline phosphatase-like"/>
    <property type="match status" value="1"/>
</dbReference>
<dbReference type="Proteomes" id="UP000694865">
    <property type="component" value="Unplaced"/>
</dbReference>
<evidence type="ECO:0000256" key="6">
    <source>
        <dbReference type="ARBA" id="ARBA00023180"/>
    </source>
</evidence>
<accession>A0ABM0MT10</accession>
<dbReference type="RefSeq" id="XP_006823151.1">
    <property type="nucleotide sequence ID" value="XM_006823088.1"/>
</dbReference>
<dbReference type="InterPro" id="IPR017850">
    <property type="entry name" value="Alkaline_phosphatase_core_sf"/>
</dbReference>
<proteinExistence type="inferred from homology"/>
<name>A0ABM0MT10_SACKO</name>
<sequence>MDDIGWNDVGYHNSALLTPNIVKLAEEGTKLENYYVAPLCTPTRAMLLTGKHVIHLGMQDGIIRDLDRRCLPTTETTIAQELKLKQYTTHAVGKWHLGFYKEECLPNNRGFDSFFGIYSAAADHYTYQVHETWWDLHRNAENVAHEYRGQYSTELYAKEARTIIKNHDVNKPMFLYLAFQAAHKPIQAPDKYIDMYPDIDNPARRVYAAMVTCMDDAIGSVVDQLKESHLWDNTVLIVSTDNGGVHISGNNWPLKGEKATLWEGGVRGVSFVTSSLLADHVKGTSNNHLMHVTDWFPTILHIAGVDNDVIKSKNLYGVNQWDTISKNFMSKRNDVLINMQPDMLAGHYQEPLLKEKQTFDVRVRAAIRVGNWKLLTGSQGLSPDRIAILWLPGAMFVNAL</sequence>